<evidence type="ECO:0008006" key="3">
    <source>
        <dbReference type="Google" id="ProtNLM"/>
    </source>
</evidence>
<evidence type="ECO:0000313" key="1">
    <source>
        <dbReference type="EMBL" id="ONH32838.1"/>
    </source>
</evidence>
<organism evidence="1 2">
    <name type="scientific">Pseudofrankia asymbiotica</name>
    <dbReference type="NCBI Taxonomy" id="1834516"/>
    <lineage>
        <taxon>Bacteria</taxon>
        <taxon>Bacillati</taxon>
        <taxon>Actinomycetota</taxon>
        <taxon>Actinomycetes</taxon>
        <taxon>Frankiales</taxon>
        <taxon>Frankiaceae</taxon>
        <taxon>Pseudofrankia</taxon>
    </lineage>
</organism>
<accession>A0A1V2II35</accession>
<proteinExistence type="predicted"/>
<evidence type="ECO:0000313" key="2">
    <source>
        <dbReference type="Proteomes" id="UP000188929"/>
    </source>
</evidence>
<name>A0A1V2II35_9ACTN</name>
<dbReference type="Proteomes" id="UP000188929">
    <property type="component" value="Unassembled WGS sequence"/>
</dbReference>
<protein>
    <recommendedName>
        <fullName evidence="3">Aminoglycoside phosphotransferase domain-containing protein</fullName>
    </recommendedName>
</protein>
<sequence length="289" mass="31500">MSAVAAGALAGALRTRPAGWLARELTVDPIAAALEADALLERHHPDLAGPVRCLTTRYRSATFTVGAPPHAVLKRHADKVAYLGERLAYDLLATDRVLPRLRGSCDHALTLITAYLPQAADLTRQAVFDELIETVVRVHTAPARWDRPVVDAMAPWRIDAALKEDTPWVRDSAAWRRMLSRVGAAHGPAHIPLGNLDLAPDHARRQADGRIALVDVETLRPDVTGLPDLVTLAYLAAEAGHSGAGPWVRTRYRHHQERAGGRWAERELVLALVDFAEATGLQSLHGLDH</sequence>
<dbReference type="RefSeq" id="WP_076813557.1">
    <property type="nucleotide sequence ID" value="NZ_MOMC01000008.1"/>
</dbReference>
<reference evidence="2" key="1">
    <citation type="submission" date="2016-10" db="EMBL/GenBank/DDBJ databases">
        <title>Frankia sp. NRRL B-16386 Genome sequencing.</title>
        <authorList>
            <person name="Ghodhbane-Gtari F."/>
            <person name="Swanson E."/>
            <person name="Gueddou A."/>
            <person name="Hezbri K."/>
            <person name="Ktari K."/>
            <person name="Nouioui I."/>
            <person name="Morris K."/>
            <person name="Simpson S."/>
            <person name="Abebe-Akele F."/>
            <person name="Thomas K."/>
            <person name="Gtari M."/>
            <person name="Tisa L.S."/>
        </authorList>
    </citation>
    <scope>NUCLEOTIDE SEQUENCE [LARGE SCALE GENOMIC DNA]</scope>
    <source>
        <strain evidence="2">NRRL B-16386</strain>
    </source>
</reference>
<gene>
    <name evidence="1" type="ORF">BL253_03720</name>
</gene>
<keyword evidence="2" id="KW-1185">Reference proteome</keyword>
<dbReference type="OrthoDB" id="3210554at2"/>
<comment type="caution">
    <text evidence="1">The sequence shown here is derived from an EMBL/GenBank/DDBJ whole genome shotgun (WGS) entry which is preliminary data.</text>
</comment>
<dbReference type="STRING" id="1834516.BL253_03720"/>
<dbReference type="AlphaFoldDB" id="A0A1V2II35"/>
<dbReference type="EMBL" id="MOMC01000008">
    <property type="protein sequence ID" value="ONH32838.1"/>
    <property type="molecule type" value="Genomic_DNA"/>
</dbReference>